<keyword evidence="1" id="KW-0812">Transmembrane</keyword>
<sequence>MNKKIKIVIIVILLIIVGSSASFVFLISFSPKNYDVLSRVEFNMHDSVIDDFAYWLNNINKEDIRNSKYDLIIMDYSSDGEETGEFSSTDVNYMKSTGESRKFLISYISIGEAEDYRFYWDESWDANHDGMPDGGAPGWLDVENPEWEGNYKVKFWMNEWQQIIFEYLDRIIIAGFDGIYMDIVDAYEYYQGTLPNADLRMINFVGGISNYVKTHASGNFSVFVQNADFLLLNSTYLGYIDGIGREDLFYDDDMPTDDSWRNEGISNLNIVIND</sequence>
<dbReference type="InterPro" id="IPR017853">
    <property type="entry name" value="GH"/>
</dbReference>
<dbReference type="Pfam" id="PF03537">
    <property type="entry name" value="Glyco_hydro_114"/>
    <property type="match status" value="1"/>
</dbReference>
<dbReference type="PANTHER" id="PTHR35882">
    <property type="entry name" value="PELA"/>
    <property type="match status" value="1"/>
</dbReference>
<feature type="non-terminal residue" evidence="3">
    <location>
        <position position="274"/>
    </location>
</feature>
<dbReference type="Gene3D" id="3.20.20.70">
    <property type="entry name" value="Aldolase class I"/>
    <property type="match status" value="1"/>
</dbReference>
<dbReference type="EMBL" id="LAZR01047169">
    <property type="protein sequence ID" value="KKK94850.1"/>
    <property type="molecule type" value="Genomic_DNA"/>
</dbReference>
<protein>
    <recommendedName>
        <fullName evidence="2">Glycoside-hydrolase family GH114 TIM-barrel domain-containing protein</fullName>
    </recommendedName>
</protein>
<dbReference type="InterPro" id="IPR016062">
    <property type="entry name" value="TM1410-rel"/>
</dbReference>
<reference evidence="3" key="1">
    <citation type="journal article" date="2015" name="Nature">
        <title>Complex archaea that bridge the gap between prokaryotes and eukaryotes.</title>
        <authorList>
            <person name="Spang A."/>
            <person name="Saw J.H."/>
            <person name="Jorgensen S.L."/>
            <person name="Zaremba-Niedzwiedzka K."/>
            <person name="Martijn J."/>
            <person name="Lind A.E."/>
            <person name="van Eijk R."/>
            <person name="Schleper C."/>
            <person name="Guy L."/>
            <person name="Ettema T.J."/>
        </authorList>
    </citation>
    <scope>NUCLEOTIDE SEQUENCE</scope>
</reference>
<gene>
    <name evidence="3" type="ORF">LCGC14_2678710</name>
</gene>
<dbReference type="InterPro" id="IPR004352">
    <property type="entry name" value="GH114_TIM-barrel"/>
</dbReference>
<dbReference type="InterPro" id="IPR013785">
    <property type="entry name" value="Aldolase_TIM"/>
</dbReference>
<feature type="domain" description="Glycoside-hydrolase family GH114 TIM-barrel" evidence="2">
    <location>
        <begin position="90"/>
        <end position="250"/>
    </location>
</feature>
<keyword evidence="1" id="KW-1133">Transmembrane helix</keyword>
<dbReference type="SUPFAM" id="SSF51445">
    <property type="entry name" value="(Trans)glycosidases"/>
    <property type="match status" value="1"/>
</dbReference>
<dbReference type="NCBIfam" id="TIGR01370">
    <property type="entry name" value="MJ1477/TM1410 family putative glycoside hydrolase"/>
    <property type="match status" value="1"/>
</dbReference>
<evidence type="ECO:0000259" key="2">
    <source>
        <dbReference type="Pfam" id="PF03537"/>
    </source>
</evidence>
<comment type="caution">
    <text evidence="3">The sequence shown here is derived from an EMBL/GenBank/DDBJ whole genome shotgun (WGS) entry which is preliminary data.</text>
</comment>
<feature type="transmembrane region" description="Helical" evidence="1">
    <location>
        <begin position="7"/>
        <end position="29"/>
    </location>
</feature>
<accession>A0A0F9A9M4</accession>
<name>A0A0F9A9M4_9ZZZZ</name>
<keyword evidence="1" id="KW-0472">Membrane</keyword>
<proteinExistence type="predicted"/>
<dbReference type="InterPro" id="IPR016063">
    <property type="entry name" value="TM1410_Glycdase"/>
</dbReference>
<evidence type="ECO:0000256" key="1">
    <source>
        <dbReference type="SAM" id="Phobius"/>
    </source>
</evidence>
<organism evidence="3">
    <name type="scientific">marine sediment metagenome</name>
    <dbReference type="NCBI Taxonomy" id="412755"/>
    <lineage>
        <taxon>unclassified sequences</taxon>
        <taxon>metagenomes</taxon>
        <taxon>ecological metagenomes</taxon>
    </lineage>
</organism>
<evidence type="ECO:0000313" key="3">
    <source>
        <dbReference type="EMBL" id="KKK94850.1"/>
    </source>
</evidence>
<dbReference type="PRINTS" id="PR01545">
    <property type="entry name" value="THEMAYE10DUF"/>
</dbReference>
<dbReference type="PANTHER" id="PTHR35882:SF2">
    <property type="entry name" value="PELA"/>
    <property type="match status" value="1"/>
</dbReference>
<dbReference type="AlphaFoldDB" id="A0A0F9A9M4"/>